<organism evidence="2 3">
    <name type="scientific">Chaetoceros tenuissimus</name>
    <dbReference type="NCBI Taxonomy" id="426638"/>
    <lineage>
        <taxon>Eukaryota</taxon>
        <taxon>Sar</taxon>
        <taxon>Stramenopiles</taxon>
        <taxon>Ochrophyta</taxon>
        <taxon>Bacillariophyta</taxon>
        <taxon>Coscinodiscophyceae</taxon>
        <taxon>Chaetocerotophycidae</taxon>
        <taxon>Chaetocerotales</taxon>
        <taxon>Chaetocerotaceae</taxon>
        <taxon>Chaetoceros</taxon>
    </lineage>
</organism>
<evidence type="ECO:0000256" key="1">
    <source>
        <dbReference type="SAM" id="MobiDB-lite"/>
    </source>
</evidence>
<feature type="region of interest" description="Disordered" evidence="1">
    <location>
        <begin position="18"/>
        <end position="94"/>
    </location>
</feature>
<dbReference type="EMBL" id="BLLK01000062">
    <property type="protein sequence ID" value="GFH58671.1"/>
    <property type="molecule type" value="Genomic_DNA"/>
</dbReference>
<dbReference type="AlphaFoldDB" id="A0AAD3D8K4"/>
<keyword evidence="3" id="KW-1185">Reference proteome</keyword>
<protein>
    <submittedName>
        <fullName evidence="2">Uncharacterized protein</fullName>
    </submittedName>
</protein>
<sequence>MSSNTNYQISQILQEKVNDMKKEKFASPKSGSKAINPASHTRRHSFTHPGQNLDKCPSSPRSPISNIDNDQWRQDCNSIGNGATSTRKNRYGVAPQQKEYKELIRKYPHCKQQSIKRSKSNPILEREREAFKCNGKKTNDKFKRVRFPNNVVTEIRYRPEVDKKDWYSSHELQRMIDSNSKQKKQIIIAEEIDLEFL</sequence>
<comment type="caution">
    <text evidence="2">The sequence shown here is derived from an EMBL/GenBank/DDBJ whole genome shotgun (WGS) entry which is preliminary data.</text>
</comment>
<evidence type="ECO:0000313" key="3">
    <source>
        <dbReference type="Proteomes" id="UP001054902"/>
    </source>
</evidence>
<proteinExistence type="predicted"/>
<name>A0AAD3D8K4_9STRA</name>
<accession>A0AAD3D8K4</accession>
<reference evidence="2 3" key="1">
    <citation type="journal article" date="2021" name="Sci. Rep.">
        <title>The genome of the diatom Chaetoceros tenuissimus carries an ancient integrated fragment of an extant virus.</title>
        <authorList>
            <person name="Hongo Y."/>
            <person name="Kimura K."/>
            <person name="Takaki Y."/>
            <person name="Yoshida Y."/>
            <person name="Baba S."/>
            <person name="Kobayashi G."/>
            <person name="Nagasaki K."/>
            <person name="Hano T."/>
            <person name="Tomaru Y."/>
        </authorList>
    </citation>
    <scope>NUCLEOTIDE SEQUENCE [LARGE SCALE GENOMIC DNA]</scope>
    <source>
        <strain evidence="2 3">NIES-3715</strain>
    </source>
</reference>
<gene>
    <name evidence="2" type="ORF">CTEN210_15147</name>
</gene>
<feature type="compositionally biased region" description="Polar residues" evidence="1">
    <location>
        <begin position="59"/>
        <end position="86"/>
    </location>
</feature>
<dbReference type="Proteomes" id="UP001054902">
    <property type="component" value="Unassembled WGS sequence"/>
</dbReference>
<evidence type="ECO:0000313" key="2">
    <source>
        <dbReference type="EMBL" id="GFH58671.1"/>
    </source>
</evidence>